<dbReference type="SMART" id="SM00547">
    <property type="entry name" value="ZnF_RBZ"/>
    <property type="match status" value="1"/>
</dbReference>
<evidence type="ECO:0000259" key="9">
    <source>
        <dbReference type="PROSITE" id="PS50102"/>
    </source>
</evidence>
<evidence type="ECO:0000256" key="7">
    <source>
        <dbReference type="PROSITE-ProRule" id="PRU00322"/>
    </source>
</evidence>
<evidence type="ECO:0000256" key="1">
    <source>
        <dbReference type="ARBA" id="ARBA00004123"/>
    </source>
</evidence>
<protein>
    <recommendedName>
        <fullName evidence="13">RRM domain-containing protein</fullName>
    </recommendedName>
</protein>
<dbReference type="PANTHER" id="PTHR13948:SF3">
    <property type="entry name" value="FI21118P1"/>
    <property type="match status" value="1"/>
</dbReference>
<dbReference type="GO" id="GO:0000398">
    <property type="term" value="P:mRNA splicing, via spliceosome"/>
    <property type="evidence" value="ECO:0007669"/>
    <property type="project" value="TreeGrafter"/>
</dbReference>
<dbReference type="InterPro" id="IPR012677">
    <property type="entry name" value="Nucleotide-bd_a/b_plait_sf"/>
</dbReference>
<keyword evidence="4" id="KW-0862">Zinc</keyword>
<dbReference type="PANTHER" id="PTHR13948">
    <property type="entry name" value="RNA-BINDING PROTEIN"/>
    <property type="match status" value="1"/>
</dbReference>
<proteinExistence type="predicted"/>
<evidence type="ECO:0000259" key="10">
    <source>
        <dbReference type="PROSITE" id="PS50199"/>
    </source>
</evidence>
<feature type="region of interest" description="Disordered" evidence="8">
    <location>
        <begin position="254"/>
        <end position="281"/>
    </location>
</feature>
<dbReference type="InterPro" id="IPR013087">
    <property type="entry name" value="Znf_C2H2_type"/>
</dbReference>
<keyword evidence="12" id="KW-1185">Reference proteome</keyword>
<organism evidence="11 12">
    <name type="scientific">Stentor coeruleus</name>
    <dbReference type="NCBI Taxonomy" id="5963"/>
    <lineage>
        <taxon>Eukaryota</taxon>
        <taxon>Sar</taxon>
        <taxon>Alveolata</taxon>
        <taxon>Ciliophora</taxon>
        <taxon>Postciliodesmatophora</taxon>
        <taxon>Heterotrichea</taxon>
        <taxon>Heterotrichida</taxon>
        <taxon>Stentoridae</taxon>
        <taxon>Stentor</taxon>
    </lineage>
</organism>
<dbReference type="InterPro" id="IPR000504">
    <property type="entry name" value="RRM_dom"/>
</dbReference>
<sequence>MAKRPRFSLDPSNTLILTGIPENIHKEELIVSMNDFANSLSISPPYKIALKSGVAFVNFTNVYSCSIVYSSIDKFLIRNYRVEAEYGQDCYDSIEKTDWTCNNVKNMQCGTLNFARRLKCFKCTKIKTNISDENIKATIIVKGIYQLSENEIWESLDKIAKVKDIRRIKDRFTGDFKDFAFVEFVTESEADFVVDLSLKTTLRISGRPVNVSKSKKKRVGNEVHDSVEEKPASKPESTEKFCNFEKLYRKSEFQKPSSAGNKTLSQDPLKHKEKDKQHCQKQTETAKKLVELENVWKERLKSNISICFKCNKWFSSVELGRLHDLCHK</sequence>
<dbReference type="Gene3D" id="4.10.1060.10">
    <property type="entry name" value="Zinc finger, RanBP2-type"/>
    <property type="match status" value="1"/>
</dbReference>
<dbReference type="InterPro" id="IPR035979">
    <property type="entry name" value="RBD_domain_sf"/>
</dbReference>
<gene>
    <name evidence="11" type="ORF">SteCoe_6785</name>
</gene>
<keyword evidence="3 7" id="KW-0863">Zinc-finger</keyword>
<name>A0A1R2CP81_9CILI</name>
<dbReference type="InterPro" id="IPR001876">
    <property type="entry name" value="Znf_RanBP2"/>
</dbReference>
<dbReference type="SUPFAM" id="SSF90209">
    <property type="entry name" value="Ran binding protein zinc finger-like"/>
    <property type="match status" value="1"/>
</dbReference>
<dbReference type="SMART" id="SM00360">
    <property type="entry name" value="RRM"/>
    <property type="match status" value="2"/>
</dbReference>
<dbReference type="GO" id="GO:0005634">
    <property type="term" value="C:nucleus"/>
    <property type="evidence" value="ECO:0007669"/>
    <property type="project" value="UniProtKB-SubCell"/>
</dbReference>
<accession>A0A1R2CP81</accession>
<reference evidence="11 12" key="1">
    <citation type="submission" date="2016-11" db="EMBL/GenBank/DDBJ databases">
        <title>The macronuclear genome of Stentor coeruleus: a giant cell with tiny introns.</title>
        <authorList>
            <person name="Slabodnick M."/>
            <person name="Ruby J.G."/>
            <person name="Reiff S.B."/>
            <person name="Swart E.C."/>
            <person name="Gosai S."/>
            <person name="Prabakaran S."/>
            <person name="Witkowska E."/>
            <person name="Larue G.E."/>
            <person name="Fisher S."/>
            <person name="Freeman R.M."/>
            <person name="Gunawardena J."/>
            <person name="Chu W."/>
            <person name="Stover N.A."/>
            <person name="Gregory B.D."/>
            <person name="Nowacki M."/>
            <person name="Derisi J."/>
            <person name="Roy S.W."/>
            <person name="Marshall W.F."/>
            <person name="Sood P."/>
        </authorList>
    </citation>
    <scope>NUCLEOTIDE SEQUENCE [LARGE SCALE GENOMIC DNA]</scope>
    <source>
        <strain evidence="11">WM001</strain>
    </source>
</reference>
<dbReference type="OrthoDB" id="439808at2759"/>
<feature type="compositionally biased region" description="Basic and acidic residues" evidence="8">
    <location>
        <begin position="268"/>
        <end position="278"/>
    </location>
</feature>
<evidence type="ECO:0000256" key="3">
    <source>
        <dbReference type="ARBA" id="ARBA00022771"/>
    </source>
</evidence>
<dbReference type="InterPro" id="IPR036443">
    <property type="entry name" value="Znf_RanBP2_sf"/>
</dbReference>
<dbReference type="AlphaFoldDB" id="A0A1R2CP81"/>
<dbReference type="SUPFAM" id="SSF54928">
    <property type="entry name" value="RNA-binding domain, RBD"/>
    <property type="match status" value="2"/>
</dbReference>
<dbReference type="GO" id="GO:0008270">
    <property type="term" value="F:zinc ion binding"/>
    <property type="evidence" value="ECO:0007669"/>
    <property type="project" value="UniProtKB-KW"/>
</dbReference>
<evidence type="ECO:0000256" key="2">
    <source>
        <dbReference type="ARBA" id="ARBA00022723"/>
    </source>
</evidence>
<dbReference type="EMBL" id="MPUH01000095">
    <property type="protein sequence ID" value="OMJ90804.1"/>
    <property type="molecule type" value="Genomic_DNA"/>
</dbReference>
<evidence type="ECO:0000256" key="8">
    <source>
        <dbReference type="SAM" id="MobiDB-lite"/>
    </source>
</evidence>
<evidence type="ECO:0000313" key="11">
    <source>
        <dbReference type="EMBL" id="OMJ90804.1"/>
    </source>
</evidence>
<feature type="domain" description="RRM" evidence="9">
    <location>
        <begin position="137"/>
        <end position="216"/>
    </location>
</feature>
<dbReference type="PROSITE" id="PS00028">
    <property type="entry name" value="ZINC_FINGER_C2H2_1"/>
    <property type="match status" value="1"/>
</dbReference>
<dbReference type="Gene3D" id="3.30.70.330">
    <property type="match status" value="1"/>
</dbReference>
<dbReference type="Proteomes" id="UP000187209">
    <property type="component" value="Unassembled WGS sequence"/>
</dbReference>
<feature type="compositionally biased region" description="Polar residues" evidence="8">
    <location>
        <begin position="254"/>
        <end position="266"/>
    </location>
</feature>
<comment type="subcellular location">
    <subcellularLocation>
        <location evidence="1">Nucleus</location>
    </subcellularLocation>
</comment>
<evidence type="ECO:0000256" key="6">
    <source>
        <dbReference type="PROSITE-ProRule" id="PRU00176"/>
    </source>
</evidence>
<evidence type="ECO:0000256" key="5">
    <source>
        <dbReference type="ARBA" id="ARBA00023242"/>
    </source>
</evidence>
<evidence type="ECO:0008006" key="13">
    <source>
        <dbReference type="Google" id="ProtNLM"/>
    </source>
</evidence>
<feature type="domain" description="RanBP2-type" evidence="10">
    <location>
        <begin position="95"/>
        <end position="129"/>
    </location>
</feature>
<comment type="caution">
    <text evidence="11">The sequence shown here is derived from an EMBL/GenBank/DDBJ whole genome shotgun (WGS) entry which is preliminary data.</text>
</comment>
<feature type="compositionally biased region" description="Basic and acidic residues" evidence="8">
    <location>
        <begin position="219"/>
        <end position="234"/>
    </location>
</feature>
<keyword evidence="2" id="KW-0479">Metal-binding</keyword>
<keyword evidence="6" id="KW-0694">RNA-binding</keyword>
<evidence type="ECO:0000256" key="4">
    <source>
        <dbReference type="ARBA" id="ARBA00022833"/>
    </source>
</evidence>
<feature type="region of interest" description="Disordered" evidence="8">
    <location>
        <begin position="213"/>
        <end position="234"/>
    </location>
</feature>
<keyword evidence="5" id="KW-0539">Nucleus</keyword>
<evidence type="ECO:0000313" key="12">
    <source>
        <dbReference type="Proteomes" id="UP000187209"/>
    </source>
</evidence>
<dbReference type="GO" id="GO:0003723">
    <property type="term" value="F:RNA binding"/>
    <property type="evidence" value="ECO:0007669"/>
    <property type="project" value="UniProtKB-UniRule"/>
</dbReference>
<dbReference type="PROSITE" id="PS50199">
    <property type="entry name" value="ZF_RANBP2_2"/>
    <property type="match status" value="1"/>
</dbReference>
<dbReference type="PROSITE" id="PS50102">
    <property type="entry name" value="RRM"/>
    <property type="match status" value="1"/>
</dbReference>
<dbReference type="Pfam" id="PF00076">
    <property type="entry name" value="RRM_1"/>
    <property type="match status" value="1"/>
</dbReference>